<keyword evidence="1 3" id="KW-0597">Phosphoprotein</keyword>
<dbReference type="SUPFAM" id="SSF52172">
    <property type="entry name" value="CheY-like"/>
    <property type="match status" value="1"/>
</dbReference>
<reference evidence="6" key="2">
    <citation type="journal article" date="2024" name="Environ. Microbiol.">
        <title>Genome analysis and description of Tunturibacter gen. nov. expands the diversity of Terriglobia in tundra soils.</title>
        <authorList>
            <person name="Messyasz A."/>
            <person name="Mannisto M.K."/>
            <person name="Kerkhof L.J."/>
            <person name="Haggblom M.M."/>
        </authorList>
    </citation>
    <scope>NUCLEOTIDE SEQUENCE</scope>
    <source>
        <strain evidence="6">M8UP39</strain>
    </source>
</reference>
<organism evidence="6">
    <name type="scientific">Tunturiibacter gelidiferens</name>
    <dbReference type="NCBI Taxonomy" id="3069689"/>
    <lineage>
        <taxon>Bacteria</taxon>
        <taxon>Pseudomonadati</taxon>
        <taxon>Acidobacteriota</taxon>
        <taxon>Terriglobia</taxon>
        <taxon>Terriglobales</taxon>
        <taxon>Acidobacteriaceae</taxon>
        <taxon>Tunturiibacter</taxon>
    </lineage>
</organism>
<dbReference type="GO" id="GO:0003677">
    <property type="term" value="F:DNA binding"/>
    <property type="evidence" value="ECO:0007669"/>
    <property type="project" value="UniProtKB-KW"/>
</dbReference>
<dbReference type="PROSITE" id="PS00622">
    <property type="entry name" value="HTH_LUXR_1"/>
    <property type="match status" value="1"/>
</dbReference>
<name>A0AAU7Z7H9_9BACT</name>
<dbReference type="AlphaFoldDB" id="A0AAU7Z7H9"/>
<proteinExistence type="predicted"/>
<dbReference type="PANTHER" id="PTHR43214">
    <property type="entry name" value="TWO-COMPONENT RESPONSE REGULATOR"/>
    <property type="match status" value="1"/>
</dbReference>
<dbReference type="SMART" id="SM00421">
    <property type="entry name" value="HTH_LUXR"/>
    <property type="match status" value="1"/>
</dbReference>
<evidence type="ECO:0000256" key="2">
    <source>
        <dbReference type="ARBA" id="ARBA00023125"/>
    </source>
</evidence>
<dbReference type="PROSITE" id="PS50043">
    <property type="entry name" value="HTH_LUXR_2"/>
    <property type="match status" value="1"/>
</dbReference>
<dbReference type="InterPro" id="IPR039420">
    <property type="entry name" value="WalR-like"/>
</dbReference>
<feature type="modified residue" description="4-aspartylphosphate" evidence="3">
    <location>
        <position position="59"/>
    </location>
</feature>
<evidence type="ECO:0000256" key="3">
    <source>
        <dbReference type="PROSITE-ProRule" id="PRU00169"/>
    </source>
</evidence>
<dbReference type="Pfam" id="PF00196">
    <property type="entry name" value="GerE"/>
    <property type="match status" value="1"/>
</dbReference>
<dbReference type="Pfam" id="PF00072">
    <property type="entry name" value="Response_reg"/>
    <property type="match status" value="1"/>
</dbReference>
<dbReference type="EMBL" id="CP132938">
    <property type="protein sequence ID" value="XCB24471.1"/>
    <property type="molecule type" value="Genomic_DNA"/>
</dbReference>
<accession>A0AAU7Z7H9</accession>
<dbReference type="GO" id="GO:0006355">
    <property type="term" value="P:regulation of DNA-templated transcription"/>
    <property type="evidence" value="ECO:0007669"/>
    <property type="project" value="InterPro"/>
</dbReference>
<dbReference type="SMART" id="SM00448">
    <property type="entry name" value="REC"/>
    <property type="match status" value="1"/>
</dbReference>
<dbReference type="Gene3D" id="3.40.50.2300">
    <property type="match status" value="1"/>
</dbReference>
<dbReference type="PROSITE" id="PS50110">
    <property type="entry name" value="RESPONSE_REGULATORY"/>
    <property type="match status" value="1"/>
</dbReference>
<evidence type="ECO:0000259" key="4">
    <source>
        <dbReference type="PROSITE" id="PS50043"/>
    </source>
</evidence>
<evidence type="ECO:0000256" key="1">
    <source>
        <dbReference type="ARBA" id="ARBA00022553"/>
    </source>
</evidence>
<dbReference type="KEGG" id="tgi:RBB81_11235"/>
<gene>
    <name evidence="6" type="ORF">RBB81_11235</name>
</gene>
<dbReference type="RefSeq" id="WP_353073763.1">
    <property type="nucleotide sequence ID" value="NZ_CP132938.1"/>
</dbReference>
<protein>
    <submittedName>
        <fullName evidence="6">Response regulator transcription factor</fullName>
    </submittedName>
</protein>
<dbReference type="SUPFAM" id="SSF46894">
    <property type="entry name" value="C-terminal effector domain of the bipartite response regulators"/>
    <property type="match status" value="1"/>
</dbReference>
<dbReference type="InterPro" id="IPR058245">
    <property type="entry name" value="NreC/VraR/RcsB-like_REC"/>
</dbReference>
<feature type="domain" description="Response regulatory" evidence="5">
    <location>
        <begin position="8"/>
        <end position="124"/>
    </location>
</feature>
<evidence type="ECO:0000313" key="6">
    <source>
        <dbReference type="EMBL" id="XCB24471.1"/>
    </source>
</evidence>
<dbReference type="PANTHER" id="PTHR43214:SF43">
    <property type="entry name" value="TWO-COMPONENT RESPONSE REGULATOR"/>
    <property type="match status" value="1"/>
</dbReference>
<dbReference type="PRINTS" id="PR00038">
    <property type="entry name" value="HTHLUXR"/>
</dbReference>
<evidence type="ECO:0000259" key="5">
    <source>
        <dbReference type="PROSITE" id="PS50110"/>
    </source>
</evidence>
<feature type="domain" description="HTH luxR-type" evidence="4">
    <location>
        <begin position="140"/>
        <end position="205"/>
    </location>
</feature>
<keyword evidence="2" id="KW-0238">DNA-binding</keyword>
<dbReference type="InterPro" id="IPR000792">
    <property type="entry name" value="Tscrpt_reg_LuxR_C"/>
</dbReference>
<dbReference type="GO" id="GO:0000160">
    <property type="term" value="P:phosphorelay signal transduction system"/>
    <property type="evidence" value="ECO:0007669"/>
    <property type="project" value="InterPro"/>
</dbReference>
<dbReference type="InterPro" id="IPR016032">
    <property type="entry name" value="Sig_transdc_resp-reg_C-effctor"/>
</dbReference>
<dbReference type="CDD" id="cd17535">
    <property type="entry name" value="REC_NarL-like"/>
    <property type="match status" value="1"/>
</dbReference>
<sequence>MTKHPRIRILCIDDHPIVRDGLISIVSLQPDMEIVGAAGSGAEGLSMFRDVNPDITLVDLRLRDTTGFDLIRNILALSPSARTIVLTSFEGDADIERALAAGARGYVVKGMVREELLHAIRAVHAGKQHVPSAVAAKLVDHLASEKLTQRELDVLKEVARGKRNKEIGATLSIAEDTVKMHVKNILMKLGVNDRTEAVTNALRRGIIHLN</sequence>
<dbReference type="InterPro" id="IPR011006">
    <property type="entry name" value="CheY-like_superfamily"/>
</dbReference>
<dbReference type="InterPro" id="IPR001789">
    <property type="entry name" value="Sig_transdc_resp-reg_receiver"/>
</dbReference>
<dbReference type="CDD" id="cd06170">
    <property type="entry name" value="LuxR_C_like"/>
    <property type="match status" value="1"/>
</dbReference>
<reference evidence="6" key="1">
    <citation type="submission" date="2023-08" db="EMBL/GenBank/DDBJ databases">
        <authorList>
            <person name="Messyasz A."/>
            <person name="Mannisto M.K."/>
            <person name="Kerkhof L.J."/>
            <person name="Haggblom M."/>
        </authorList>
    </citation>
    <scope>NUCLEOTIDE SEQUENCE</scope>
    <source>
        <strain evidence="6">M8UP39</strain>
    </source>
</reference>